<dbReference type="EMBL" id="RCMI01001643">
    <property type="protein sequence ID" value="KAG2882713.1"/>
    <property type="molecule type" value="Genomic_DNA"/>
</dbReference>
<protein>
    <submittedName>
        <fullName evidence="2">Uncharacterized protein</fullName>
    </submittedName>
</protein>
<sequence length="28" mass="3481">MFSSWDLVRPHFWHPMSTLEQSMMELEQ</sequence>
<dbReference type="EMBL" id="RCMG01001547">
    <property type="protein sequence ID" value="KAG2824677.1"/>
    <property type="molecule type" value="Genomic_DNA"/>
</dbReference>
<evidence type="ECO:0000313" key="2">
    <source>
        <dbReference type="EMBL" id="KAG2862485.1"/>
    </source>
</evidence>
<feature type="non-terminal residue" evidence="2">
    <location>
        <position position="28"/>
    </location>
</feature>
<name>A0A8T0ZJC5_9STRA</name>
<evidence type="ECO:0000313" key="7">
    <source>
        <dbReference type="Proteomes" id="UP000735874"/>
    </source>
</evidence>
<comment type="caution">
    <text evidence="2">The sequence shown here is derived from an EMBL/GenBank/DDBJ whole genome shotgun (WGS) entry which is preliminary data.</text>
</comment>
<accession>A0A8T0ZJC5</accession>
<evidence type="ECO:0000313" key="5">
    <source>
        <dbReference type="EMBL" id="KAG2961465.1"/>
    </source>
</evidence>
<dbReference type="EMBL" id="RCML01000085">
    <property type="protein sequence ID" value="KAG2992513.1"/>
    <property type="molecule type" value="Genomic_DNA"/>
</dbReference>
<evidence type="ECO:0000313" key="4">
    <source>
        <dbReference type="EMBL" id="KAG2937159.1"/>
    </source>
</evidence>
<dbReference type="EMBL" id="RCMG01000127">
    <property type="protein sequence ID" value="KAG2862485.1"/>
    <property type="molecule type" value="Genomic_DNA"/>
</dbReference>
<dbReference type="AlphaFoldDB" id="A0A8T0ZJC5"/>
<reference evidence="2" key="1">
    <citation type="submission" date="2018-10" db="EMBL/GenBank/DDBJ databases">
        <title>Effector identification in a new, highly contiguous assembly of the strawberry crown rot pathogen Phytophthora cactorum.</title>
        <authorList>
            <person name="Armitage A.D."/>
            <person name="Nellist C.F."/>
            <person name="Bates H."/>
            <person name="Vickerstaff R.J."/>
            <person name="Harrison R.J."/>
        </authorList>
    </citation>
    <scope>NUCLEOTIDE SEQUENCE</scope>
    <source>
        <strain evidence="2">15-7</strain>
        <strain evidence="3">4032</strain>
        <strain evidence="5">P415</strain>
    </source>
</reference>
<proteinExistence type="predicted"/>
<dbReference type="Proteomes" id="UP000774804">
    <property type="component" value="Unassembled WGS sequence"/>
</dbReference>
<gene>
    <name evidence="1" type="ORF">PC113_g22006</name>
    <name evidence="2" type="ORF">PC113_g6235</name>
    <name evidence="3" type="ORF">PC115_g21879</name>
    <name evidence="4" type="ORF">PC115_g4360</name>
    <name evidence="5" type="ORF">PC118_g21956</name>
    <name evidence="6" type="ORF">PC118_g4474</name>
</gene>
<dbReference type="EMBL" id="RCMI01000083">
    <property type="protein sequence ID" value="KAG2937159.1"/>
    <property type="molecule type" value="Genomic_DNA"/>
</dbReference>
<dbReference type="EMBL" id="RCML01001602">
    <property type="protein sequence ID" value="KAG2961465.1"/>
    <property type="molecule type" value="Genomic_DNA"/>
</dbReference>
<dbReference type="Proteomes" id="UP000735874">
    <property type="component" value="Unassembled WGS sequence"/>
</dbReference>
<organism evidence="2 7">
    <name type="scientific">Phytophthora cactorum</name>
    <dbReference type="NCBI Taxonomy" id="29920"/>
    <lineage>
        <taxon>Eukaryota</taxon>
        <taxon>Sar</taxon>
        <taxon>Stramenopiles</taxon>
        <taxon>Oomycota</taxon>
        <taxon>Peronosporomycetes</taxon>
        <taxon>Peronosporales</taxon>
        <taxon>Peronosporaceae</taxon>
        <taxon>Phytophthora</taxon>
    </lineage>
</organism>
<evidence type="ECO:0000313" key="3">
    <source>
        <dbReference type="EMBL" id="KAG2882713.1"/>
    </source>
</evidence>
<evidence type="ECO:0000313" key="6">
    <source>
        <dbReference type="EMBL" id="KAG2992513.1"/>
    </source>
</evidence>
<evidence type="ECO:0000313" key="1">
    <source>
        <dbReference type="EMBL" id="KAG2824677.1"/>
    </source>
</evidence>
<dbReference type="Proteomes" id="UP000697107">
    <property type="component" value="Unassembled WGS sequence"/>
</dbReference>